<evidence type="ECO:0000256" key="3">
    <source>
        <dbReference type="SAM" id="Phobius"/>
    </source>
</evidence>
<dbReference type="SMART" id="SM00228">
    <property type="entry name" value="PDZ"/>
    <property type="match status" value="1"/>
</dbReference>
<evidence type="ECO:0000313" key="5">
    <source>
        <dbReference type="EMBL" id="VEJ36296.1"/>
    </source>
</evidence>
<keyword evidence="6" id="KW-1185">Reference proteome</keyword>
<sequence length="411" mass="43626">MEPNENENRDTRRYTYEYNTKPKRRGAGVWILWALIFALLGGVAGGFVTYRMMDTPRVSEGIMASPAQGKQEKNVKKQDRDHQAGIVESVAEAAMPSVVGITTSMTQNTPMGPMAVEGSGSGFVIAEDGYILSNAHVVGAADNTVKVLFNDGSETEGKVVWSDTTMDLGLVKVDRTGLSPLKMGDSDSINIGEIAVAIGNPLGLDFQRSVTAGVISGLNRSIGEVQGNYMDGLIQTDASINQGNSGGPLLNSEGEVVGINSVKIATAEGLGFSIPVNTAKPIIEQVIKTGDFRSVSVGIGGYSVSAVERSGYDLGTDGKGVLVGGVQADSPAAAAGLQVNDIILKMGDREIESMAQLRRELYKYKPGDAVKLTLMRDGKELVVDLTFTDYQAPQAPTENSRKRRGFFPPLG</sequence>
<evidence type="ECO:0000256" key="2">
    <source>
        <dbReference type="ARBA" id="ARBA00022801"/>
    </source>
</evidence>
<accession>A0A448V3B0</accession>
<protein>
    <submittedName>
        <fullName evidence="5">Serine protease HtrA</fullName>
    </submittedName>
</protein>
<dbReference type="PANTHER" id="PTHR43343:SF3">
    <property type="entry name" value="PROTEASE DO-LIKE 8, CHLOROPLASTIC"/>
    <property type="match status" value="1"/>
</dbReference>
<dbReference type="KEGG" id="piv:NCTC13079_01500"/>
<organism evidence="5 6">
    <name type="scientific">Aedoeadaptatus ivorii</name>
    <dbReference type="NCBI Taxonomy" id="54006"/>
    <lineage>
        <taxon>Bacteria</taxon>
        <taxon>Bacillati</taxon>
        <taxon>Bacillota</taxon>
        <taxon>Tissierellia</taxon>
        <taxon>Tissierellales</taxon>
        <taxon>Peptoniphilaceae</taxon>
        <taxon>Aedoeadaptatus</taxon>
    </lineage>
</organism>
<dbReference type="InterPro" id="IPR009003">
    <property type="entry name" value="Peptidase_S1_PA"/>
</dbReference>
<evidence type="ECO:0000256" key="1">
    <source>
        <dbReference type="ARBA" id="ARBA00022670"/>
    </source>
</evidence>
<dbReference type="RefSeq" id="WP_126466193.1">
    <property type="nucleotide sequence ID" value="NZ_LR134523.1"/>
</dbReference>
<dbReference type="InterPro" id="IPR051201">
    <property type="entry name" value="Chloro_Bact_Ser_Proteases"/>
</dbReference>
<dbReference type="InterPro" id="IPR001940">
    <property type="entry name" value="Peptidase_S1C"/>
</dbReference>
<keyword evidence="1 5" id="KW-0645">Protease</keyword>
<dbReference type="Pfam" id="PF13180">
    <property type="entry name" value="PDZ_2"/>
    <property type="match status" value="1"/>
</dbReference>
<gene>
    <name evidence="5" type="primary">htrA</name>
    <name evidence="5" type="ORF">NCTC13079_01500</name>
</gene>
<evidence type="ECO:0000313" key="6">
    <source>
        <dbReference type="Proteomes" id="UP000269544"/>
    </source>
</evidence>
<keyword evidence="3" id="KW-1133">Transmembrane helix</keyword>
<keyword evidence="3" id="KW-0472">Membrane</keyword>
<reference evidence="5 6" key="1">
    <citation type="submission" date="2018-12" db="EMBL/GenBank/DDBJ databases">
        <authorList>
            <consortium name="Pathogen Informatics"/>
        </authorList>
    </citation>
    <scope>NUCLEOTIDE SEQUENCE [LARGE SCALE GENOMIC DNA]</scope>
    <source>
        <strain evidence="5 6">NCTC13079</strain>
    </source>
</reference>
<dbReference type="PANTHER" id="PTHR43343">
    <property type="entry name" value="PEPTIDASE S12"/>
    <property type="match status" value="1"/>
</dbReference>
<dbReference type="OrthoDB" id="9758917at2"/>
<dbReference type="PROSITE" id="PS50106">
    <property type="entry name" value="PDZ"/>
    <property type="match status" value="1"/>
</dbReference>
<dbReference type="InterPro" id="IPR036034">
    <property type="entry name" value="PDZ_sf"/>
</dbReference>
<feature type="domain" description="PDZ" evidence="4">
    <location>
        <begin position="301"/>
        <end position="378"/>
    </location>
</feature>
<dbReference type="InterPro" id="IPR001478">
    <property type="entry name" value="PDZ"/>
</dbReference>
<dbReference type="GO" id="GO:0006508">
    <property type="term" value="P:proteolysis"/>
    <property type="evidence" value="ECO:0007669"/>
    <property type="project" value="UniProtKB-KW"/>
</dbReference>
<dbReference type="EMBL" id="LR134523">
    <property type="protein sequence ID" value="VEJ36296.1"/>
    <property type="molecule type" value="Genomic_DNA"/>
</dbReference>
<dbReference type="SUPFAM" id="SSF50156">
    <property type="entry name" value="PDZ domain-like"/>
    <property type="match status" value="1"/>
</dbReference>
<keyword evidence="2" id="KW-0378">Hydrolase</keyword>
<feature type="transmembrane region" description="Helical" evidence="3">
    <location>
        <begin position="30"/>
        <end position="50"/>
    </location>
</feature>
<keyword evidence="3" id="KW-0812">Transmembrane</keyword>
<dbReference type="Gene3D" id="2.40.10.120">
    <property type="match status" value="1"/>
</dbReference>
<dbReference type="Gene3D" id="2.30.42.10">
    <property type="match status" value="1"/>
</dbReference>
<dbReference type="GO" id="GO:0004252">
    <property type="term" value="F:serine-type endopeptidase activity"/>
    <property type="evidence" value="ECO:0007669"/>
    <property type="project" value="InterPro"/>
</dbReference>
<dbReference type="AlphaFoldDB" id="A0A448V3B0"/>
<proteinExistence type="predicted"/>
<dbReference type="Proteomes" id="UP000269544">
    <property type="component" value="Chromosome"/>
</dbReference>
<evidence type="ECO:0000259" key="4">
    <source>
        <dbReference type="PROSITE" id="PS50106"/>
    </source>
</evidence>
<dbReference type="SUPFAM" id="SSF50494">
    <property type="entry name" value="Trypsin-like serine proteases"/>
    <property type="match status" value="1"/>
</dbReference>
<dbReference type="Pfam" id="PF13365">
    <property type="entry name" value="Trypsin_2"/>
    <property type="match status" value="1"/>
</dbReference>
<dbReference type="PRINTS" id="PR00834">
    <property type="entry name" value="PROTEASES2C"/>
</dbReference>
<name>A0A448V3B0_9FIRM</name>